<keyword evidence="1" id="KW-0145">Chemotaxis</keyword>
<sequence>MDVKYINPFIKAFDNVMPQLGFEVKKGGVALKDTIVGSGITITLGLIGDIKGNIIYIIGEEDGKKIASKMMMGMQVDELNEMAQSAISELTNMLTANASTNYSEDGIIVDISTPVLMTGESINIKVNSKSILDLDMIVDEMTIKLNVALE</sequence>
<dbReference type="GO" id="GO:0006935">
    <property type="term" value="P:chemotaxis"/>
    <property type="evidence" value="ECO:0007669"/>
    <property type="project" value="UniProtKB-KW"/>
</dbReference>
<gene>
    <name evidence="3" type="primary">cheX</name>
    <name evidence="3" type="ORF">EUAN_00930</name>
</gene>
<dbReference type="OrthoDB" id="9788100at2"/>
<dbReference type="InterPro" id="IPR038756">
    <property type="entry name" value="CheX-like"/>
</dbReference>
<protein>
    <submittedName>
        <fullName evidence="3">CheY-P phosphatase CheX</fullName>
        <ecNumber evidence="3">3.-.-.-</ecNumber>
    </submittedName>
</protein>
<evidence type="ECO:0000256" key="1">
    <source>
        <dbReference type="ARBA" id="ARBA00022500"/>
    </source>
</evidence>
<dbReference type="GO" id="GO:0016787">
    <property type="term" value="F:hydrolase activity"/>
    <property type="evidence" value="ECO:0007669"/>
    <property type="project" value="UniProtKB-KW"/>
</dbReference>
<dbReference type="EC" id="3.-.-.-" evidence="3"/>
<dbReference type="AlphaFoldDB" id="A0A1S1VBM9"/>
<evidence type="ECO:0000313" key="4">
    <source>
        <dbReference type="Proteomes" id="UP000180254"/>
    </source>
</evidence>
<proteinExistence type="predicted"/>
<dbReference type="Gene3D" id="3.40.1550.10">
    <property type="entry name" value="CheC-like"/>
    <property type="match status" value="1"/>
</dbReference>
<comment type="caution">
    <text evidence="3">The sequence shown here is derived from an EMBL/GenBank/DDBJ whole genome shotgun (WGS) entry which is preliminary data.</text>
</comment>
<evidence type="ECO:0000313" key="3">
    <source>
        <dbReference type="EMBL" id="OHW63229.1"/>
    </source>
</evidence>
<dbReference type="STRING" id="39480.EUAN_00930"/>
<evidence type="ECO:0000259" key="2">
    <source>
        <dbReference type="Pfam" id="PF13690"/>
    </source>
</evidence>
<dbReference type="InterPro" id="IPR028051">
    <property type="entry name" value="CheX-like_dom"/>
</dbReference>
<feature type="domain" description="Chemotaxis phosphatase CheX-like" evidence="2">
    <location>
        <begin position="40"/>
        <end position="129"/>
    </location>
</feature>
<keyword evidence="3" id="KW-0378">Hydrolase</keyword>
<dbReference type="PANTHER" id="PTHR39452">
    <property type="entry name" value="CHEY-P PHOSPHATASE CHEX"/>
    <property type="match status" value="1"/>
</dbReference>
<dbReference type="PANTHER" id="PTHR39452:SF1">
    <property type="entry name" value="CHEY-P PHOSPHATASE CHEX"/>
    <property type="match status" value="1"/>
</dbReference>
<name>A0A1S1VBM9_9FIRM</name>
<accession>A0A1S1VBM9</accession>
<dbReference type="InterPro" id="IPR028976">
    <property type="entry name" value="CheC-like_sf"/>
</dbReference>
<reference evidence="3 4" key="1">
    <citation type="submission" date="2016-09" db="EMBL/GenBank/DDBJ databases">
        <title>Genome sequence of Eubacterium angustum.</title>
        <authorList>
            <person name="Poehlein A."/>
            <person name="Daniel R."/>
        </authorList>
    </citation>
    <scope>NUCLEOTIDE SEQUENCE [LARGE SCALE GENOMIC DNA]</scope>
    <source>
        <strain evidence="3 4">DSM 1989</strain>
    </source>
</reference>
<dbReference type="Pfam" id="PF13690">
    <property type="entry name" value="CheX"/>
    <property type="match status" value="1"/>
</dbReference>
<dbReference type="RefSeq" id="WP_071060566.1">
    <property type="nucleotide sequence ID" value="NZ_MKIE01000001.1"/>
</dbReference>
<dbReference type="Proteomes" id="UP000180254">
    <property type="component" value="Unassembled WGS sequence"/>
</dbReference>
<dbReference type="EMBL" id="MKIE01000001">
    <property type="protein sequence ID" value="OHW63229.1"/>
    <property type="molecule type" value="Genomic_DNA"/>
</dbReference>
<organism evidence="3 4">
    <name type="scientific">Andreesenia angusta</name>
    <dbReference type="NCBI Taxonomy" id="39480"/>
    <lineage>
        <taxon>Bacteria</taxon>
        <taxon>Bacillati</taxon>
        <taxon>Bacillota</taxon>
        <taxon>Tissierellia</taxon>
        <taxon>Tissierellales</taxon>
        <taxon>Gottschalkiaceae</taxon>
        <taxon>Andreesenia</taxon>
    </lineage>
</organism>
<keyword evidence="4" id="KW-1185">Reference proteome</keyword>
<dbReference type="SUPFAM" id="SSF103039">
    <property type="entry name" value="CheC-like"/>
    <property type="match status" value="1"/>
</dbReference>
<dbReference type="CDD" id="cd17906">
    <property type="entry name" value="CheX"/>
    <property type="match status" value="1"/>
</dbReference>